<dbReference type="PROSITE" id="PS00571">
    <property type="entry name" value="AMIDASES"/>
    <property type="match status" value="1"/>
</dbReference>
<dbReference type="Gene3D" id="3.90.1300.10">
    <property type="entry name" value="Amidase signature (AS) domain"/>
    <property type="match status" value="1"/>
</dbReference>
<dbReference type="AlphaFoldDB" id="A0A9Q7AE38"/>
<dbReference type="PANTHER" id="PTHR46310:SF7">
    <property type="entry name" value="AMIDASE 1"/>
    <property type="match status" value="1"/>
</dbReference>
<dbReference type="KEGG" id="aram:KAR29_03860"/>
<gene>
    <name evidence="2" type="ORF">KAR29_03860</name>
</gene>
<name>A0A9Q7AE38_9BACT</name>
<accession>A0A9Q7AE38</accession>
<proteinExistence type="predicted"/>
<protein>
    <submittedName>
        <fullName evidence="2">Glutamyl-tRNA amidotransferase</fullName>
    </submittedName>
</protein>
<keyword evidence="3" id="KW-1185">Reference proteome</keyword>
<evidence type="ECO:0000313" key="3">
    <source>
        <dbReference type="Proteomes" id="UP000671879"/>
    </source>
</evidence>
<evidence type="ECO:0000259" key="1">
    <source>
        <dbReference type="Pfam" id="PF01425"/>
    </source>
</evidence>
<sequence>MSPRQPAPLDPHRVEASGAFVEVFSLEPFQSGALDGLCFTVKDNIHIGGHRTSFGSPAWRDSHPAPLRNAICVDQLLAAGATCVGKVVADEFTYSLDGENPFYGTPLNAKAPDRIPGGSSSGSASSVACGLADFSLGTDSGGSIRVPASLCGVWGMRPSLHRISEAGVLPFMPSVSTVGVVAADFEILRRVMTLLLRTGDETTVPMERIVLLDDAFAVADGPVREAAERAIGELATRAGIALERASFSDIVGREMTLSACNEEALRNLQTMEFENTVGDWIEGHRPELGFAFSMAYGNVKSFDRGQAMASLALCESLFREINRFFRAGTIVCFPTTPTVAPLRDSLDRPQSVWDFYGRTMTTTSFSGTGRLPEIAAPLLSVDGCPVGLSFAAAHYEDAFLLKALGDLLSV</sequence>
<dbReference type="InterPro" id="IPR023631">
    <property type="entry name" value="Amidase_dom"/>
</dbReference>
<organism evidence="2 3">
    <name type="scientific">Aminithiophilus ramosus</name>
    <dbReference type="NCBI Taxonomy" id="3029084"/>
    <lineage>
        <taxon>Bacteria</taxon>
        <taxon>Thermotogati</taxon>
        <taxon>Synergistota</taxon>
        <taxon>Synergistia</taxon>
        <taxon>Synergistales</taxon>
        <taxon>Aminithiophilaceae</taxon>
        <taxon>Aminithiophilus</taxon>
    </lineage>
</organism>
<dbReference type="Proteomes" id="UP000671879">
    <property type="component" value="Chromosome"/>
</dbReference>
<feature type="domain" description="Amidase" evidence="1">
    <location>
        <begin position="30"/>
        <end position="401"/>
    </location>
</feature>
<dbReference type="InterPro" id="IPR020556">
    <property type="entry name" value="Amidase_CS"/>
</dbReference>
<dbReference type="InterPro" id="IPR036928">
    <property type="entry name" value="AS_sf"/>
</dbReference>
<dbReference type="EMBL" id="CP072943">
    <property type="protein sequence ID" value="QTX33048.1"/>
    <property type="molecule type" value="Genomic_DNA"/>
</dbReference>
<dbReference type="SUPFAM" id="SSF75304">
    <property type="entry name" value="Amidase signature (AS) enzymes"/>
    <property type="match status" value="1"/>
</dbReference>
<dbReference type="Pfam" id="PF01425">
    <property type="entry name" value="Amidase"/>
    <property type="match status" value="1"/>
</dbReference>
<dbReference type="PANTHER" id="PTHR46310">
    <property type="entry name" value="AMIDASE 1"/>
    <property type="match status" value="1"/>
</dbReference>
<evidence type="ECO:0000313" key="2">
    <source>
        <dbReference type="EMBL" id="QTX33048.1"/>
    </source>
</evidence>
<dbReference type="RefSeq" id="WP_274374319.1">
    <property type="nucleotide sequence ID" value="NZ_CP072943.1"/>
</dbReference>
<reference evidence="3" key="1">
    <citation type="submission" date="2021-04" db="EMBL/GenBank/DDBJ databases">
        <title>A novel Synergistetes isolate from a pyrite-forming mixed culture.</title>
        <authorList>
            <person name="Bunk B."/>
            <person name="Sproer C."/>
            <person name="Spring S."/>
            <person name="Pester M."/>
        </authorList>
    </citation>
    <scope>NUCLEOTIDE SEQUENCE [LARGE SCALE GENOMIC DNA]</scope>
    <source>
        <strain evidence="3">J.5.4.2-T.3.5.2</strain>
    </source>
</reference>